<accession>A0A835WKH5</accession>
<dbReference type="NCBIfam" id="TIGR01509">
    <property type="entry name" value="HAD-SF-IA-v3"/>
    <property type="match status" value="1"/>
</dbReference>
<dbReference type="Gene3D" id="3.40.50.1000">
    <property type="entry name" value="HAD superfamily/HAD-like"/>
    <property type="match status" value="1"/>
</dbReference>
<dbReference type="EMBL" id="JAEHOD010000015">
    <property type="protein sequence ID" value="KAG2449110.1"/>
    <property type="molecule type" value="Genomic_DNA"/>
</dbReference>
<dbReference type="PANTHER" id="PTHR43885">
    <property type="entry name" value="HALOACID DEHALOGENASE-LIKE HYDROLASE"/>
    <property type="match status" value="1"/>
</dbReference>
<name>A0A835WKH5_9CHLO</name>
<evidence type="ECO:0000313" key="1">
    <source>
        <dbReference type="EMBL" id="KAG2449110.1"/>
    </source>
</evidence>
<dbReference type="SUPFAM" id="SSF53335">
    <property type="entry name" value="S-adenosyl-L-methionine-dependent methyltransferases"/>
    <property type="match status" value="1"/>
</dbReference>
<dbReference type="InterPro" id="IPR006439">
    <property type="entry name" value="HAD-SF_hydro_IA"/>
</dbReference>
<evidence type="ECO:0000313" key="2">
    <source>
        <dbReference type="Proteomes" id="UP000613740"/>
    </source>
</evidence>
<dbReference type="CDD" id="cd01427">
    <property type="entry name" value="HAD_like"/>
    <property type="match status" value="1"/>
</dbReference>
<dbReference type="OrthoDB" id="426235at2759"/>
<protein>
    <submittedName>
        <fullName evidence="1">Uncharacterized protein</fullName>
    </submittedName>
</protein>
<dbReference type="Pfam" id="PF00702">
    <property type="entry name" value="Hydrolase"/>
    <property type="match status" value="1"/>
</dbReference>
<dbReference type="Proteomes" id="UP000613740">
    <property type="component" value="Unassembled WGS sequence"/>
</dbReference>
<dbReference type="SUPFAM" id="SSF56784">
    <property type="entry name" value="HAD-like"/>
    <property type="match status" value="1"/>
</dbReference>
<comment type="caution">
    <text evidence="1">The sequence shown here is derived from an EMBL/GenBank/DDBJ whole genome shotgun (WGS) entry which is preliminary data.</text>
</comment>
<dbReference type="InterPro" id="IPR029063">
    <property type="entry name" value="SAM-dependent_MTases_sf"/>
</dbReference>
<dbReference type="InterPro" id="IPR036412">
    <property type="entry name" value="HAD-like_sf"/>
</dbReference>
<gene>
    <name evidence="1" type="ORF">HYH02_005858</name>
</gene>
<dbReference type="InterPro" id="IPR023214">
    <property type="entry name" value="HAD_sf"/>
</dbReference>
<dbReference type="NCBIfam" id="TIGR01549">
    <property type="entry name" value="HAD-SF-IA-v1"/>
    <property type="match status" value="1"/>
</dbReference>
<proteinExistence type="predicted"/>
<dbReference type="SFLD" id="SFLDS00003">
    <property type="entry name" value="Haloacid_Dehalogenase"/>
    <property type="match status" value="1"/>
</dbReference>
<organism evidence="1 2">
    <name type="scientific">Chlamydomonas schloesseri</name>
    <dbReference type="NCBI Taxonomy" id="2026947"/>
    <lineage>
        <taxon>Eukaryota</taxon>
        <taxon>Viridiplantae</taxon>
        <taxon>Chlorophyta</taxon>
        <taxon>core chlorophytes</taxon>
        <taxon>Chlorophyceae</taxon>
        <taxon>CS clade</taxon>
        <taxon>Chlamydomonadales</taxon>
        <taxon>Chlamydomonadaceae</taxon>
        <taxon>Chlamydomonas</taxon>
    </lineage>
</organism>
<reference evidence="1" key="1">
    <citation type="journal article" date="2020" name="bioRxiv">
        <title>Comparative genomics of Chlamydomonas.</title>
        <authorList>
            <person name="Craig R.J."/>
            <person name="Hasan A.R."/>
            <person name="Ness R.W."/>
            <person name="Keightley P.D."/>
        </authorList>
    </citation>
    <scope>NUCLEOTIDE SEQUENCE</scope>
    <source>
        <strain evidence="1">CCAP 11/173</strain>
    </source>
</reference>
<sequence length="485" mass="50557">MIGSNVLHRRASPLARCAQTRARVALVRCKAAAVQVQPSAKAANSNTTRPLFYSAIVFDMDGTLTEAHIDFADMRARTGIPIGDLFTVMESWQEDSRILGSMNTILDIEAEAAKAVSAKPGLMQLLQLLKDRQVPVALVTRNTPHSVSAFFNLIGPEWAGLFSQVLTREFDFVKPDRRLLTHVAKTWGLDPADLLMVGDSFEDVECGNASGTATCLVAGGGNEKPGTVVVPPPGAVATFTVAELAELADRLAVAGEKGPQAAGVALGWPARLAAGEVIGAEGAPAPGLDYLDWLSAAGALRCAPVSFPRMGRAAGGLATCEAAAWGDTVLHVFCAAGALTKLLASQGLQVWAVDGDVEAARKRGLRAAPFAGEALGPGCLSAVQQQSAPAEGFQVIMLDGSHMTDLQRGSWWTPAAVASLLPALAPGGRLCVQVPLLPDVNPAAVLSSLRASGLEVRHWRVAAPQPGCSDAVACSSQLEIVAMRA</sequence>
<dbReference type="Gene3D" id="3.40.50.150">
    <property type="entry name" value="Vaccinia Virus protein VP39"/>
    <property type="match status" value="1"/>
</dbReference>
<dbReference type="SFLD" id="SFLDG01129">
    <property type="entry name" value="C1.5:_HAD__Beta-PGM__Phosphata"/>
    <property type="match status" value="1"/>
</dbReference>
<dbReference type="PANTHER" id="PTHR43885:SF1">
    <property type="entry name" value="SUPERFAMILY HYDROLASE, PUTATIVE (AFU_ORTHOLOGUE AFUA_4G13290)-RELATED"/>
    <property type="match status" value="1"/>
</dbReference>
<dbReference type="Gene3D" id="1.10.260.80">
    <property type="match status" value="1"/>
</dbReference>
<keyword evidence="2" id="KW-1185">Reference proteome</keyword>
<dbReference type="CDD" id="cd02440">
    <property type="entry name" value="AdoMet_MTases"/>
    <property type="match status" value="1"/>
</dbReference>
<dbReference type="AlphaFoldDB" id="A0A835WKH5"/>